<gene>
    <name evidence="2" type="ORF">GLOIN_2v1506279</name>
</gene>
<dbReference type="Pfam" id="PF07714">
    <property type="entry name" value="PK_Tyr_Ser-Thr"/>
    <property type="match status" value="1"/>
</dbReference>
<evidence type="ECO:0000313" key="3">
    <source>
        <dbReference type="Proteomes" id="UP000018888"/>
    </source>
</evidence>
<dbReference type="InterPro" id="IPR051681">
    <property type="entry name" value="Ser/Thr_Kinases-Pseudokinases"/>
</dbReference>
<comment type="caution">
    <text evidence="2">The sequence shown here is derived from an EMBL/GenBank/DDBJ whole genome shotgun (WGS) entry which is preliminary data.</text>
</comment>
<dbReference type="AlphaFoldDB" id="A0A2P4QV85"/>
<dbReference type="InterPro" id="IPR011009">
    <property type="entry name" value="Kinase-like_dom_sf"/>
</dbReference>
<dbReference type="SUPFAM" id="SSF56112">
    <property type="entry name" value="Protein kinase-like (PK-like)"/>
    <property type="match status" value="1"/>
</dbReference>
<proteinExistence type="predicted"/>
<dbReference type="InterPro" id="IPR001245">
    <property type="entry name" value="Ser-Thr/Tyr_kinase_cat_dom"/>
</dbReference>
<dbReference type="Proteomes" id="UP000018888">
    <property type="component" value="Unassembled WGS sequence"/>
</dbReference>
<dbReference type="PANTHER" id="PTHR44329:SF291">
    <property type="entry name" value="PROTEIN KINASE DOMAIN-CONTAINING PROTEIN"/>
    <property type="match status" value="1"/>
</dbReference>
<dbReference type="GO" id="GO:0004674">
    <property type="term" value="F:protein serine/threonine kinase activity"/>
    <property type="evidence" value="ECO:0007669"/>
    <property type="project" value="TreeGrafter"/>
</dbReference>
<organism evidence="2 3">
    <name type="scientific">Rhizophagus irregularis (strain DAOM 181602 / DAOM 197198 / MUCL 43194)</name>
    <name type="common">Arbuscular mycorrhizal fungus</name>
    <name type="synonym">Glomus intraradices</name>
    <dbReference type="NCBI Taxonomy" id="747089"/>
    <lineage>
        <taxon>Eukaryota</taxon>
        <taxon>Fungi</taxon>
        <taxon>Fungi incertae sedis</taxon>
        <taxon>Mucoromycota</taxon>
        <taxon>Glomeromycotina</taxon>
        <taxon>Glomeromycetes</taxon>
        <taxon>Glomerales</taxon>
        <taxon>Glomeraceae</taxon>
        <taxon>Rhizophagus</taxon>
    </lineage>
</organism>
<keyword evidence="3" id="KW-1185">Reference proteome</keyword>
<dbReference type="EMBL" id="AUPC02000010">
    <property type="protein sequence ID" value="POG81556.1"/>
    <property type="molecule type" value="Genomic_DNA"/>
</dbReference>
<name>A0A2P4QV85_RHIID</name>
<dbReference type="GO" id="GO:0005524">
    <property type="term" value="F:ATP binding"/>
    <property type="evidence" value="ECO:0007669"/>
    <property type="project" value="InterPro"/>
</dbReference>
<reference evidence="2 3" key="2">
    <citation type="journal article" date="2018" name="New Phytol.">
        <title>High intraspecific genome diversity in the model arbuscular mycorrhizal symbiont Rhizophagus irregularis.</title>
        <authorList>
            <person name="Chen E.C.H."/>
            <person name="Morin E."/>
            <person name="Beaudet D."/>
            <person name="Noel J."/>
            <person name="Yildirir G."/>
            <person name="Ndikumana S."/>
            <person name="Charron P."/>
            <person name="St-Onge C."/>
            <person name="Giorgi J."/>
            <person name="Kruger M."/>
            <person name="Marton T."/>
            <person name="Ropars J."/>
            <person name="Grigoriev I.V."/>
            <person name="Hainaut M."/>
            <person name="Henrissat B."/>
            <person name="Roux C."/>
            <person name="Martin F."/>
            <person name="Corradi N."/>
        </authorList>
    </citation>
    <scope>NUCLEOTIDE SEQUENCE [LARGE SCALE GENOMIC DNA]</scope>
    <source>
        <strain evidence="2 3">DAOM 197198</strain>
    </source>
</reference>
<dbReference type="Gene3D" id="1.10.510.10">
    <property type="entry name" value="Transferase(Phosphotransferase) domain 1"/>
    <property type="match status" value="1"/>
</dbReference>
<evidence type="ECO:0000259" key="1">
    <source>
        <dbReference type="PROSITE" id="PS50011"/>
    </source>
</evidence>
<feature type="domain" description="Protein kinase" evidence="1">
    <location>
        <begin position="45"/>
        <end position="324"/>
    </location>
</feature>
<reference evidence="2 3" key="1">
    <citation type="journal article" date="2013" name="Proc. Natl. Acad. Sci. U.S.A.">
        <title>Genome of an arbuscular mycorrhizal fungus provides insight into the oldest plant symbiosis.</title>
        <authorList>
            <person name="Tisserant E."/>
            <person name="Malbreil M."/>
            <person name="Kuo A."/>
            <person name="Kohler A."/>
            <person name="Symeonidi A."/>
            <person name="Balestrini R."/>
            <person name="Charron P."/>
            <person name="Duensing N."/>
            <person name="Frei Dit Frey N."/>
            <person name="Gianinazzi-Pearson V."/>
            <person name="Gilbert L.B."/>
            <person name="Handa Y."/>
            <person name="Herr J.R."/>
            <person name="Hijri M."/>
            <person name="Koul R."/>
            <person name="Kawaguchi M."/>
            <person name="Krajinski F."/>
            <person name="Lammers P.J."/>
            <person name="Masclaux F.G."/>
            <person name="Murat C."/>
            <person name="Morin E."/>
            <person name="Ndikumana S."/>
            <person name="Pagni M."/>
            <person name="Petitpierre D."/>
            <person name="Requena N."/>
            <person name="Rosikiewicz P."/>
            <person name="Riley R."/>
            <person name="Saito K."/>
            <person name="San Clemente H."/>
            <person name="Shapiro H."/>
            <person name="van Tuinen D."/>
            <person name="Becard G."/>
            <person name="Bonfante P."/>
            <person name="Paszkowski U."/>
            <person name="Shachar-Hill Y.Y."/>
            <person name="Tuskan G.A."/>
            <person name="Young P.W."/>
            <person name="Sanders I.R."/>
            <person name="Henrissat B."/>
            <person name="Rensing S.A."/>
            <person name="Grigoriev I.V."/>
            <person name="Corradi N."/>
            <person name="Roux C."/>
            <person name="Martin F."/>
        </authorList>
    </citation>
    <scope>NUCLEOTIDE SEQUENCE [LARGE SCALE GENOMIC DNA]</scope>
    <source>
        <strain evidence="2 3">DAOM 197198</strain>
    </source>
</reference>
<sequence>MNYLKDDFTNWTSGNEKLDAFIQEKQLKVDYFRDKIFEWIPYDQFRNIKKIGQGGFATVYSAIWKDGPLSYNTYLKMWLNEVNTKVALKCLHDSKNVTDKFMKEIKAYSMDEDSHVLEVYGISQHPDTKDYIMVLAYAKGGNLQDWMKKNYKRLDWNDKLLVLADICKGLEGIHQRRMVHCDFHTGNILFKCETYSDSELNAFISDMGLCGEIGNMDNENVYGVMPYVASEVLRGEPYTQAADVYSFGMIMYFVATGRQPFADREHDEFLAIDICKESRPVIHEPEAPECYIDLIRRCWDPNPENRPKMTEIEETIFSFQESYYKNDHELNEQFREAEKHRKLHLDYFEEDNETISQAIYTSRLLNPYLTDCLDCEI</sequence>
<dbReference type="VEuPathDB" id="FungiDB:RhiirFUN_000400"/>
<evidence type="ECO:0000313" key="2">
    <source>
        <dbReference type="EMBL" id="POG81556.1"/>
    </source>
</evidence>
<dbReference type="PROSITE" id="PS50011">
    <property type="entry name" value="PROTEIN_KINASE_DOM"/>
    <property type="match status" value="1"/>
</dbReference>
<protein>
    <submittedName>
        <fullName evidence="2">Kinase-like domain-containing protein</fullName>
    </submittedName>
</protein>
<accession>A0A2P4QV85</accession>
<dbReference type="InterPro" id="IPR000719">
    <property type="entry name" value="Prot_kinase_dom"/>
</dbReference>
<dbReference type="PANTHER" id="PTHR44329">
    <property type="entry name" value="SERINE/THREONINE-PROTEIN KINASE TNNI3K-RELATED"/>
    <property type="match status" value="1"/>
</dbReference>